<evidence type="ECO:0000256" key="1">
    <source>
        <dbReference type="SAM" id="SignalP"/>
    </source>
</evidence>
<reference evidence="3" key="1">
    <citation type="journal article" date="2020" name="Nat. Commun.">
        <title>Genome sequence of the cluster root forming white lupin.</title>
        <authorList>
            <person name="Hufnagel B."/>
            <person name="Marques A."/>
            <person name="Soriano A."/>
            <person name="Marques L."/>
            <person name="Divol F."/>
            <person name="Doumas P."/>
            <person name="Sallet E."/>
            <person name="Mancinotti D."/>
            <person name="Carrere S."/>
            <person name="Marande W."/>
            <person name="Arribat S."/>
            <person name="Keller J."/>
            <person name="Huneau C."/>
            <person name="Blein T."/>
            <person name="Aime D."/>
            <person name="Laguerre M."/>
            <person name="Taylor J."/>
            <person name="Schubert V."/>
            <person name="Nelson M."/>
            <person name="Geu-Flores F."/>
            <person name="Crespi M."/>
            <person name="Gallardo-Guerrero K."/>
            <person name="Delaux P.-M."/>
            <person name="Salse J."/>
            <person name="Berges H."/>
            <person name="Guyot R."/>
            <person name="Gouzy J."/>
            <person name="Peret B."/>
        </authorList>
    </citation>
    <scope>NUCLEOTIDE SEQUENCE [LARGE SCALE GENOMIC DNA]</scope>
    <source>
        <strain evidence="3">cv. Amiga</strain>
    </source>
</reference>
<name>A0A6A4PE92_LUPAL</name>
<dbReference type="AlphaFoldDB" id="A0A6A4PE92"/>
<evidence type="ECO:0000313" key="3">
    <source>
        <dbReference type="Proteomes" id="UP000447434"/>
    </source>
</evidence>
<dbReference type="EMBL" id="WOCE01000015">
    <property type="protein sequence ID" value="KAE9599298.1"/>
    <property type="molecule type" value="Genomic_DNA"/>
</dbReference>
<accession>A0A6A4PE92</accession>
<feature type="chain" id="PRO_5025544587" description="Late nodulin" evidence="1">
    <location>
        <begin position="25"/>
        <end position="58"/>
    </location>
</feature>
<protein>
    <recommendedName>
        <fullName evidence="4">Late nodulin</fullName>
    </recommendedName>
</protein>
<organism evidence="2 3">
    <name type="scientific">Lupinus albus</name>
    <name type="common">White lupine</name>
    <name type="synonym">Lupinus termis</name>
    <dbReference type="NCBI Taxonomy" id="3870"/>
    <lineage>
        <taxon>Eukaryota</taxon>
        <taxon>Viridiplantae</taxon>
        <taxon>Streptophyta</taxon>
        <taxon>Embryophyta</taxon>
        <taxon>Tracheophyta</taxon>
        <taxon>Spermatophyta</taxon>
        <taxon>Magnoliopsida</taxon>
        <taxon>eudicotyledons</taxon>
        <taxon>Gunneridae</taxon>
        <taxon>Pentapetalae</taxon>
        <taxon>rosids</taxon>
        <taxon>fabids</taxon>
        <taxon>Fabales</taxon>
        <taxon>Fabaceae</taxon>
        <taxon>Papilionoideae</taxon>
        <taxon>50 kb inversion clade</taxon>
        <taxon>genistoids sensu lato</taxon>
        <taxon>core genistoids</taxon>
        <taxon>Genisteae</taxon>
        <taxon>Lupinus</taxon>
    </lineage>
</organism>
<evidence type="ECO:0000313" key="2">
    <source>
        <dbReference type="EMBL" id="KAE9599298.1"/>
    </source>
</evidence>
<dbReference type="Proteomes" id="UP000447434">
    <property type="component" value="Chromosome 15"/>
</dbReference>
<evidence type="ECO:0008006" key="4">
    <source>
        <dbReference type="Google" id="ProtNLM"/>
    </source>
</evidence>
<gene>
    <name evidence="2" type="ORF">Lalb_Chr15g0090011</name>
</gene>
<keyword evidence="3" id="KW-1185">Reference proteome</keyword>
<comment type="caution">
    <text evidence="2">The sequence shown here is derived from an EMBL/GenBank/DDBJ whole genome shotgun (WGS) entry which is preliminary data.</text>
</comment>
<feature type="signal peptide" evidence="1">
    <location>
        <begin position="1"/>
        <end position="24"/>
    </location>
</feature>
<sequence length="58" mass="6783">MARAFEIVYALLILFCLFFVLTYASKCNIDIDCYSECLYMECRDYTCHNSKCTCINCP</sequence>
<keyword evidence="1" id="KW-0732">Signal</keyword>
<proteinExistence type="predicted"/>